<accession>Q16SN2</accession>
<evidence type="ECO:0000313" key="5">
    <source>
        <dbReference type="Proteomes" id="UP000682892"/>
    </source>
</evidence>
<name>Q16SN2_AEDAE</name>
<dbReference type="Proteomes" id="UP000682892">
    <property type="component" value="Chromosome 3"/>
</dbReference>
<dbReference type="InterPro" id="IPR021138">
    <property type="entry name" value="Ribosomal_eL20_eukaryotes"/>
</dbReference>
<dbReference type="PANTHER" id="PTHR10052">
    <property type="entry name" value="60S RIBOSOMAL PROTEIN L18A"/>
    <property type="match status" value="1"/>
</dbReference>
<proteinExistence type="predicted"/>
<dbReference type="VEuPathDB" id="VectorBase:AAEL006785"/>
<dbReference type="PhylomeDB" id="Q16SN2"/>
<reference evidence="4" key="1">
    <citation type="submission" date="2005-10" db="EMBL/GenBank/DDBJ databases">
        <authorList>
            <person name="Loftus B.J."/>
            <person name="Nene V.M."/>
            <person name="Hannick L.I."/>
            <person name="Bidwell S."/>
            <person name="Haas B."/>
            <person name="Amedeo P."/>
            <person name="Orvis J."/>
            <person name="Wortman J.R."/>
            <person name="White O.R."/>
            <person name="Salzberg S."/>
            <person name="Shumway M."/>
            <person name="Koo H."/>
            <person name="Zhao Y."/>
            <person name="Holmes M."/>
            <person name="Miller J."/>
            <person name="Schatz M."/>
            <person name="Pop M."/>
            <person name="Pai G."/>
            <person name="Utterback T."/>
            <person name="Rogers Y.-H."/>
            <person name="Kravitz S."/>
            <person name="Fraser C.M."/>
        </authorList>
    </citation>
    <scope>NUCLEOTIDE SEQUENCE</scope>
    <source>
        <strain evidence="4">Liverpool</strain>
    </source>
</reference>
<dbReference type="Pfam" id="PF01775">
    <property type="entry name" value="Ribosomal_L18A"/>
    <property type="match status" value="1"/>
</dbReference>
<evidence type="ECO:0000259" key="3">
    <source>
        <dbReference type="Pfam" id="PF01775"/>
    </source>
</evidence>
<reference evidence="4" key="3">
    <citation type="submission" date="2012-09" db="EMBL/GenBank/DDBJ databases">
        <authorList>
            <consortium name="VectorBase"/>
        </authorList>
    </citation>
    <scope>NUCLEOTIDE SEQUENCE</scope>
    <source>
        <strain evidence="4">Liverpool</strain>
    </source>
</reference>
<evidence type="ECO:0000256" key="1">
    <source>
        <dbReference type="ARBA" id="ARBA00035220"/>
    </source>
</evidence>
<dbReference type="SUPFAM" id="SSF160374">
    <property type="entry name" value="RplX-like"/>
    <property type="match status" value="1"/>
</dbReference>
<protein>
    <recommendedName>
        <fullName evidence="1">Large ribosomal subunit protein eL20</fullName>
    </recommendedName>
    <alternativeName>
        <fullName evidence="2">60S ribosomal protein L18a</fullName>
    </alternativeName>
</protein>
<dbReference type="eggNOG" id="KOG0829">
    <property type="taxonomic scope" value="Eukaryota"/>
</dbReference>
<reference evidence="4" key="2">
    <citation type="journal article" date="2007" name="Science">
        <title>Genome sequence of Aedes aegypti, a major arbovirus vector.</title>
        <authorList>
            <person name="Nene V."/>
            <person name="Wortman J.R."/>
            <person name="Lawson D."/>
            <person name="Haas B."/>
            <person name="Kodira C."/>
            <person name="Tu Z.J."/>
            <person name="Loftus B."/>
            <person name="Xi Z."/>
            <person name="Megy K."/>
            <person name="Grabherr M."/>
            <person name="Ren Q."/>
            <person name="Zdobnov E.M."/>
            <person name="Lobo N.F."/>
            <person name="Campbell K.S."/>
            <person name="Brown S.E."/>
            <person name="Bonaldo M.F."/>
            <person name="Zhu J."/>
            <person name="Sinkins S.P."/>
            <person name="Hogenkamp D.G."/>
            <person name="Amedeo P."/>
            <person name="Arensburger P."/>
            <person name="Atkinson P.W."/>
            <person name="Bidwell S."/>
            <person name="Biedler J."/>
            <person name="Birney E."/>
            <person name="Bruggner R.V."/>
            <person name="Costas J."/>
            <person name="Coy M.R."/>
            <person name="Crabtree J."/>
            <person name="Crawford M."/>
            <person name="Debruyn B."/>
            <person name="Decaprio D."/>
            <person name="Eiglmeier K."/>
            <person name="Eisenstadt E."/>
            <person name="El-Dorry H."/>
            <person name="Gelbart W.M."/>
            <person name="Gomes S.L."/>
            <person name="Hammond M."/>
            <person name="Hannick L.I."/>
            <person name="Hogan J.R."/>
            <person name="Holmes M.H."/>
            <person name="Jaffe D."/>
            <person name="Johnston J.S."/>
            <person name="Kennedy R.C."/>
            <person name="Koo H."/>
            <person name="Kravitz S."/>
            <person name="Kriventseva E.V."/>
            <person name="Kulp D."/>
            <person name="Labutti K."/>
            <person name="Lee E."/>
            <person name="Li S."/>
            <person name="Lovin D.D."/>
            <person name="Mao C."/>
            <person name="Mauceli E."/>
            <person name="Menck C.F."/>
            <person name="Miller J.R."/>
            <person name="Montgomery P."/>
            <person name="Mori A."/>
            <person name="Nascimento A.L."/>
            <person name="Naveira H.F."/>
            <person name="Nusbaum C."/>
            <person name="O'leary S."/>
            <person name="Orvis J."/>
            <person name="Pertea M."/>
            <person name="Quesneville H."/>
            <person name="Reidenbach K.R."/>
            <person name="Rogers Y.H."/>
            <person name="Roth C.W."/>
            <person name="Schneider J.R."/>
            <person name="Schatz M."/>
            <person name="Shumway M."/>
            <person name="Stanke M."/>
            <person name="Stinson E.O."/>
            <person name="Tubio J.M."/>
            <person name="Vanzee J.P."/>
            <person name="Verjovski-Almeida S."/>
            <person name="Werner D."/>
            <person name="White O."/>
            <person name="Wyder S."/>
            <person name="Zeng Q."/>
            <person name="Zhao Q."/>
            <person name="Zhao Y."/>
            <person name="Hill C.A."/>
            <person name="Raikhel A.S."/>
            <person name="Soares M.B."/>
            <person name="Knudson D.L."/>
            <person name="Lee N.H."/>
            <person name="Galagan J."/>
            <person name="Salzberg S.L."/>
            <person name="Paulsen I.T."/>
            <person name="Dimopoulos G."/>
            <person name="Collins F.H."/>
            <person name="Birren B."/>
            <person name="Fraser-Liggett C.M."/>
            <person name="Severson D.W."/>
        </authorList>
    </citation>
    <scope>NUCLEOTIDE SEQUENCE [LARGE SCALE GENOMIC DNA]</scope>
    <source>
        <strain evidence="4">Liverpool</strain>
    </source>
</reference>
<dbReference type="STRING" id="7159.Q16SN2"/>
<dbReference type="Gene3D" id="3.10.20.10">
    <property type="match status" value="2"/>
</dbReference>
<dbReference type="EMBL" id="CH477671">
    <property type="protein sequence ID" value="EAT37463.1"/>
    <property type="molecule type" value="Genomic_DNA"/>
</dbReference>
<gene>
    <name evidence="4" type="ORF">AaeL_AAEL010550</name>
</gene>
<dbReference type="InterPro" id="IPR023573">
    <property type="entry name" value="Ribosomal_eL20_dom"/>
</dbReference>
<feature type="non-terminal residue" evidence="4">
    <location>
        <position position="1"/>
    </location>
</feature>
<evidence type="ECO:0000313" key="4">
    <source>
        <dbReference type="EMBL" id="EAT37463.1"/>
    </source>
</evidence>
<dbReference type="HOGENOM" id="CLU_080773_3_0_1"/>
<sequence length="145" mass="17318">LPEKARNSPLFILAPDQIVAKYRFWYFLRQLRKFKETTGVIVSVKRLLEKTPLLVMIYGICLRNDSSSGTHNAINQCYSDTASRHRTRAHSIQIVRVESVKASNNRRVHTKQFHDSKIRSMLVQRYQHKRYRKLFSFHQPYTYYQ</sequence>
<evidence type="ECO:0000256" key="2">
    <source>
        <dbReference type="ARBA" id="ARBA00035392"/>
    </source>
</evidence>
<dbReference type="AlphaFoldDB" id="Q16SN2"/>
<dbReference type="PaxDb" id="7159-AAEL010550-PA"/>
<dbReference type="GO" id="GO:0006412">
    <property type="term" value="P:translation"/>
    <property type="evidence" value="ECO:0007669"/>
    <property type="project" value="InterPro"/>
</dbReference>
<organism evidence="4 5">
    <name type="scientific">Aedes aegypti</name>
    <name type="common">Yellowfever mosquito</name>
    <name type="synonym">Culex aegypti</name>
    <dbReference type="NCBI Taxonomy" id="7159"/>
    <lineage>
        <taxon>Eukaryota</taxon>
        <taxon>Metazoa</taxon>
        <taxon>Ecdysozoa</taxon>
        <taxon>Arthropoda</taxon>
        <taxon>Hexapoda</taxon>
        <taxon>Insecta</taxon>
        <taxon>Pterygota</taxon>
        <taxon>Neoptera</taxon>
        <taxon>Endopterygota</taxon>
        <taxon>Diptera</taxon>
        <taxon>Nematocera</taxon>
        <taxon>Culicoidea</taxon>
        <taxon>Culicidae</taxon>
        <taxon>Culicinae</taxon>
        <taxon>Aedini</taxon>
        <taxon>Aedes</taxon>
        <taxon>Stegomyia</taxon>
    </lineage>
</organism>
<dbReference type="GO" id="GO:0003735">
    <property type="term" value="F:structural constituent of ribosome"/>
    <property type="evidence" value="ECO:0007669"/>
    <property type="project" value="InterPro"/>
</dbReference>
<feature type="domain" description="Large ribosomal subunit protein eL20" evidence="3">
    <location>
        <begin position="72"/>
        <end position="98"/>
    </location>
</feature>
<dbReference type="GO" id="GO:0005840">
    <property type="term" value="C:ribosome"/>
    <property type="evidence" value="ECO:0007669"/>
    <property type="project" value="InterPro"/>
</dbReference>
<dbReference type="OMA" id="CRRPVVK"/>